<dbReference type="EMBL" id="JASDAP010000009">
    <property type="protein sequence ID" value="KAK1897549.1"/>
    <property type="molecule type" value="Genomic_DNA"/>
</dbReference>
<dbReference type="PANTHER" id="PTHR16830:SF20">
    <property type="entry name" value="SI:CH211-188C16.1-RELATED"/>
    <property type="match status" value="1"/>
</dbReference>
<dbReference type="InterPro" id="IPR036028">
    <property type="entry name" value="SH3-like_dom_sf"/>
</dbReference>
<evidence type="ECO:0000256" key="1">
    <source>
        <dbReference type="SAM" id="MobiDB-lite"/>
    </source>
</evidence>
<dbReference type="GO" id="GO:0007229">
    <property type="term" value="P:integrin-mediated signaling pathway"/>
    <property type="evidence" value="ECO:0007669"/>
    <property type="project" value="InterPro"/>
</dbReference>
<name>A0AAD9CA04_DISEL</name>
<dbReference type="GO" id="GO:0072659">
    <property type="term" value="P:protein localization to plasma membrane"/>
    <property type="evidence" value="ECO:0007669"/>
    <property type="project" value="TreeGrafter"/>
</dbReference>
<dbReference type="GO" id="GO:0050852">
    <property type="term" value="P:T cell receptor signaling pathway"/>
    <property type="evidence" value="ECO:0007669"/>
    <property type="project" value="TreeGrafter"/>
</dbReference>
<dbReference type="PANTHER" id="PTHR16830">
    <property type="entry name" value="SH2 CONTAINING ADAPTOR PRAM-1 RELATED"/>
    <property type="match status" value="1"/>
</dbReference>
<feature type="compositionally biased region" description="Polar residues" evidence="1">
    <location>
        <begin position="795"/>
        <end position="806"/>
    </location>
</feature>
<evidence type="ECO:0000313" key="3">
    <source>
        <dbReference type="Proteomes" id="UP001228049"/>
    </source>
</evidence>
<dbReference type="FunFam" id="2.30.30.40:FF:000307">
    <property type="entry name" value="Predicted protein"/>
    <property type="match status" value="1"/>
</dbReference>
<accession>A0AAD9CA04</accession>
<gene>
    <name evidence="2" type="ORF">KUDE01_017081</name>
</gene>
<dbReference type="Gene3D" id="2.30.30.40">
    <property type="entry name" value="SH3 Domains"/>
    <property type="match status" value="1"/>
</dbReference>
<dbReference type="GO" id="GO:0005886">
    <property type="term" value="C:plasma membrane"/>
    <property type="evidence" value="ECO:0007669"/>
    <property type="project" value="InterPro"/>
</dbReference>
<feature type="region of interest" description="Disordered" evidence="1">
    <location>
        <begin position="265"/>
        <end position="306"/>
    </location>
</feature>
<sequence>MAKFQEDQLLLKQPKSRPALPDKPKSVPPPTSPSHFLPAGARPSLLTSINQTPDGKTVNSPKVIFKEEKKQSKTPLISKGKDKSEGKLKKAKDKTMKGSKEKLGEISEDLKPKKVKKLPLLPGASKGKTAELVPAAPPPTGTVPKKRGILDFMKSTKRNSAEVPEDQILDSPTLGITGPAPLIPVHFDCGVVAPEISAQRALLPNIPILPESAAVMEITPPSTIPASPELTPPPTFVPDIPDLQVPTLETETPLEMETPAVHISRPASQNGVIPNPPSDSPTPPPSLAISIPSPVAPTPPPSLPEPEIAAEACVEAVNISAVETPPPPPGTDPPSIPSSPKAERPISALSALSRAEDMSPARKMSPVDQRIFNALEKARKKIGQPTNPTTSYSITPPSEERPPSPTISLPDLPPIDYEGKLNGLDHRQASPALEGITEEESDPVPELLVVPPPPPKRLLPDPESLGVAPEKPQRPPSVNLSEFIPPPPLEEIPAPPEFSEADPTDIPEFDDVTSDAYPPELQVPEWGNGITPIQRLQINRTCQSFTVTGRLHLKLRCMHLQRLETIIQIIDYQDFPSQSFRKLQGFLLKLATMCKNKAKSDGGKKRKGPPKNPYAEAQQEINVEKIKTGRFGRSEKKAAITGQEDAIYEAKVTEATKGRKNDLAANSGDIISIISTTNCPKGKWLARDSSNNYGYVAVDHVELDIKEMLELGKKAANSRRGNNNNIVVSEEEVTSSGSRASNHYPLSAESFTDDSEEWTGDEEEPISPPPDTADPLTPMGHNRTLSMPDMGNRDLSINHQHSQSDISAEGPHDNARHEALQKLATFFHAPKPAEPAPRPEVTTLDFDHSDMIILPPPDMYADLTVE</sequence>
<feature type="compositionally biased region" description="Pro residues" evidence="1">
    <location>
        <begin position="274"/>
        <end position="286"/>
    </location>
</feature>
<keyword evidence="3" id="KW-1185">Reference proteome</keyword>
<feature type="compositionally biased region" description="Basic and acidic residues" evidence="1">
    <location>
        <begin position="417"/>
        <end position="428"/>
    </location>
</feature>
<feature type="compositionally biased region" description="Pro residues" evidence="1">
    <location>
        <begin position="324"/>
        <end position="337"/>
    </location>
</feature>
<feature type="region of interest" description="Disordered" evidence="1">
    <location>
        <begin position="716"/>
        <end position="814"/>
    </location>
</feature>
<feature type="region of interest" description="Disordered" evidence="1">
    <location>
        <begin position="1"/>
        <end position="110"/>
    </location>
</feature>
<dbReference type="InterPro" id="IPR043443">
    <property type="entry name" value="FYB1/2-like"/>
</dbReference>
<dbReference type="AlphaFoldDB" id="A0AAD9CA04"/>
<proteinExistence type="predicted"/>
<organism evidence="2 3">
    <name type="scientific">Dissostichus eleginoides</name>
    <name type="common">Patagonian toothfish</name>
    <name type="synonym">Dissostichus amissus</name>
    <dbReference type="NCBI Taxonomy" id="100907"/>
    <lineage>
        <taxon>Eukaryota</taxon>
        <taxon>Metazoa</taxon>
        <taxon>Chordata</taxon>
        <taxon>Craniata</taxon>
        <taxon>Vertebrata</taxon>
        <taxon>Euteleostomi</taxon>
        <taxon>Actinopterygii</taxon>
        <taxon>Neopterygii</taxon>
        <taxon>Teleostei</taxon>
        <taxon>Neoteleostei</taxon>
        <taxon>Acanthomorphata</taxon>
        <taxon>Eupercaria</taxon>
        <taxon>Perciformes</taxon>
        <taxon>Notothenioidei</taxon>
        <taxon>Nototheniidae</taxon>
        <taxon>Dissostichus</taxon>
    </lineage>
</organism>
<evidence type="ECO:0000313" key="2">
    <source>
        <dbReference type="EMBL" id="KAK1897549.1"/>
    </source>
</evidence>
<dbReference type="SUPFAM" id="SSF50044">
    <property type="entry name" value="SH3-domain"/>
    <property type="match status" value="1"/>
</dbReference>
<dbReference type="Proteomes" id="UP001228049">
    <property type="component" value="Unassembled WGS sequence"/>
</dbReference>
<protein>
    <submittedName>
        <fullName evidence="2">FYN-binding protein 1</fullName>
    </submittedName>
</protein>
<feature type="compositionally biased region" description="Polar residues" evidence="1">
    <location>
        <begin position="45"/>
        <end position="60"/>
    </location>
</feature>
<feature type="compositionally biased region" description="Acidic residues" evidence="1">
    <location>
        <begin position="751"/>
        <end position="765"/>
    </location>
</feature>
<feature type="region of interest" description="Disordered" evidence="1">
    <location>
        <begin position="598"/>
        <end position="618"/>
    </location>
</feature>
<feature type="region of interest" description="Disordered" evidence="1">
    <location>
        <begin position="319"/>
        <end position="479"/>
    </location>
</feature>
<comment type="caution">
    <text evidence="2">The sequence shown here is derived from an EMBL/GenBank/DDBJ whole genome shotgun (WGS) entry which is preliminary data.</text>
</comment>
<feature type="compositionally biased region" description="Basic and acidic residues" evidence="1">
    <location>
        <begin position="79"/>
        <end position="110"/>
    </location>
</feature>
<reference evidence="2" key="1">
    <citation type="submission" date="2023-04" db="EMBL/GenBank/DDBJ databases">
        <title>Chromosome-level genome of Chaenocephalus aceratus.</title>
        <authorList>
            <person name="Park H."/>
        </authorList>
    </citation>
    <scope>NUCLEOTIDE SEQUENCE</scope>
    <source>
        <strain evidence="2">DE</strain>
        <tissue evidence="2">Muscle</tissue>
    </source>
</reference>
<feature type="compositionally biased region" description="Pro residues" evidence="1">
    <location>
        <begin position="294"/>
        <end position="304"/>
    </location>
</feature>